<dbReference type="PANTHER" id="PTHR13096:SF8">
    <property type="entry name" value="RIBOSOMAL OXYGENASE 1"/>
    <property type="match status" value="1"/>
</dbReference>
<evidence type="ECO:0000256" key="1">
    <source>
        <dbReference type="ARBA" id="ARBA00001954"/>
    </source>
</evidence>
<evidence type="ECO:0000313" key="6">
    <source>
        <dbReference type="Proteomes" id="UP001596137"/>
    </source>
</evidence>
<dbReference type="InterPro" id="IPR003347">
    <property type="entry name" value="JmjC_dom"/>
</dbReference>
<name>A0ABW1NWJ5_9ACTN</name>
<dbReference type="Pfam" id="PF08007">
    <property type="entry name" value="JmjC_2"/>
    <property type="match status" value="1"/>
</dbReference>
<comment type="cofactor">
    <cofactor evidence="1">
        <name>Fe(2+)</name>
        <dbReference type="ChEBI" id="CHEBI:29033"/>
    </cofactor>
</comment>
<dbReference type="RefSeq" id="WP_380762131.1">
    <property type="nucleotide sequence ID" value="NZ_JBHSRF010000097.1"/>
</dbReference>
<feature type="domain" description="JmjC" evidence="4">
    <location>
        <begin position="110"/>
        <end position="242"/>
    </location>
</feature>
<dbReference type="InterPro" id="IPR039994">
    <property type="entry name" value="NO66-like"/>
</dbReference>
<keyword evidence="6" id="KW-1185">Reference proteome</keyword>
<comment type="caution">
    <text evidence="5">The sequence shown here is derived from an EMBL/GenBank/DDBJ whole genome shotgun (WGS) entry which is preliminary data.</text>
</comment>
<accession>A0ABW1NWJ5</accession>
<keyword evidence="2" id="KW-0479">Metal-binding</keyword>
<organism evidence="5 6">
    <name type="scientific">Sphaerisporangium aureirubrum</name>
    <dbReference type="NCBI Taxonomy" id="1544736"/>
    <lineage>
        <taxon>Bacteria</taxon>
        <taxon>Bacillati</taxon>
        <taxon>Actinomycetota</taxon>
        <taxon>Actinomycetes</taxon>
        <taxon>Streptosporangiales</taxon>
        <taxon>Streptosporangiaceae</taxon>
        <taxon>Sphaerisporangium</taxon>
    </lineage>
</organism>
<sequence length="319" mass="35597">MYVPTFRELVGDEDTFFAEYFNRRPLLRRGALRASPRDLLSLDDLDAMLTSEAIRPPYFDVAKNGRQVQRALYTEPVIVQEEHVADRVLPDRVAMLVRSGATLTWGALNHHRPNLRALARIMTTVFASRAEIVGLLTPAGRRGLSPHHDPTDVFVIQVHGSKLWKVWPLPDPRPGEGGRGFDEAALGPPVLEATLEPGDMLYMPYNSPHVAQAGDRMSLHVSVTVKARRWADLLQSVVDRIVLADPEFWENPRLRDEEAAVRRLGAVAEALAERLLLVDPEAEIERLIAEGTATYGIEEAHHLRDLAAADQQAPASRKL</sequence>
<evidence type="ECO:0000256" key="2">
    <source>
        <dbReference type="ARBA" id="ARBA00022723"/>
    </source>
</evidence>
<reference evidence="6" key="1">
    <citation type="journal article" date="2019" name="Int. J. Syst. Evol. Microbiol.">
        <title>The Global Catalogue of Microorganisms (GCM) 10K type strain sequencing project: providing services to taxonomists for standard genome sequencing and annotation.</title>
        <authorList>
            <consortium name="The Broad Institute Genomics Platform"/>
            <consortium name="The Broad Institute Genome Sequencing Center for Infectious Disease"/>
            <person name="Wu L."/>
            <person name="Ma J."/>
        </authorList>
    </citation>
    <scope>NUCLEOTIDE SEQUENCE [LARGE SCALE GENOMIC DNA]</scope>
    <source>
        <strain evidence="6">JCM 30346</strain>
    </source>
</reference>
<dbReference type="Gene3D" id="2.60.120.650">
    <property type="entry name" value="Cupin"/>
    <property type="match status" value="1"/>
</dbReference>
<gene>
    <name evidence="5" type="ORF">ACFP1K_36390</name>
</gene>
<keyword evidence="3" id="KW-0408">Iron</keyword>
<dbReference type="PROSITE" id="PS51184">
    <property type="entry name" value="JMJC"/>
    <property type="match status" value="1"/>
</dbReference>
<dbReference type="EMBL" id="JBHSRF010000097">
    <property type="protein sequence ID" value="MFC6086697.1"/>
    <property type="molecule type" value="Genomic_DNA"/>
</dbReference>
<proteinExistence type="predicted"/>
<dbReference type="Proteomes" id="UP001596137">
    <property type="component" value="Unassembled WGS sequence"/>
</dbReference>
<protein>
    <submittedName>
        <fullName evidence="5">JmjC domain-containing protein</fullName>
    </submittedName>
</protein>
<dbReference type="SUPFAM" id="SSF51197">
    <property type="entry name" value="Clavaminate synthase-like"/>
    <property type="match status" value="1"/>
</dbReference>
<evidence type="ECO:0000256" key="3">
    <source>
        <dbReference type="ARBA" id="ARBA00023004"/>
    </source>
</evidence>
<evidence type="ECO:0000313" key="5">
    <source>
        <dbReference type="EMBL" id="MFC6086697.1"/>
    </source>
</evidence>
<evidence type="ECO:0000259" key="4">
    <source>
        <dbReference type="PROSITE" id="PS51184"/>
    </source>
</evidence>
<dbReference type="PANTHER" id="PTHR13096">
    <property type="entry name" value="MINA53 MYC INDUCED NUCLEAR ANTIGEN"/>
    <property type="match status" value="1"/>
</dbReference>